<dbReference type="GO" id="GO:0016020">
    <property type="term" value="C:membrane"/>
    <property type="evidence" value="ECO:0007669"/>
    <property type="project" value="TreeGrafter"/>
</dbReference>
<evidence type="ECO:0000256" key="1">
    <source>
        <dbReference type="ARBA" id="ARBA00023002"/>
    </source>
</evidence>
<dbReference type="PANTHER" id="PTHR10801:SF0">
    <property type="entry name" value="DELTA(24)-STEROL REDUCTASE"/>
    <property type="match status" value="1"/>
</dbReference>
<reference evidence="2" key="1">
    <citation type="journal article" date="2019" name="Sci. Rep.">
        <title>Draft genome of Tanacetum cinerariifolium, the natural source of mosquito coil.</title>
        <authorList>
            <person name="Yamashiro T."/>
            <person name="Shiraishi A."/>
            <person name="Satake H."/>
            <person name="Nakayama K."/>
        </authorList>
    </citation>
    <scope>NUCLEOTIDE SEQUENCE</scope>
</reference>
<proteinExistence type="predicted"/>
<keyword evidence="1" id="KW-0560">Oxidoreductase</keyword>
<organism evidence="2">
    <name type="scientific">Tanacetum cinerariifolium</name>
    <name type="common">Dalmatian daisy</name>
    <name type="synonym">Chrysanthemum cinerariifolium</name>
    <dbReference type="NCBI Taxonomy" id="118510"/>
    <lineage>
        <taxon>Eukaryota</taxon>
        <taxon>Viridiplantae</taxon>
        <taxon>Streptophyta</taxon>
        <taxon>Embryophyta</taxon>
        <taxon>Tracheophyta</taxon>
        <taxon>Spermatophyta</taxon>
        <taxon>Magnoliopsida</taxon>
        <taxon>eudicotyledons</taxon>
        <taxon>Gunneridae</taxon>
        <taxon>Pentapetalae</taxon>
        <taxon>asterids</taxon>
        <taxon>campanulids</taxon>
        <taxon>Asterales</taxon>
        <taxon>Asteraceae</taxon>
        <taxon>Asteroideae</taxon>
        <taxon>Anthemideae</taxon>
        <taxon>Anthemidinae</taxon>
        <taxon>Tanacetum</taxon>
    </lineage>
</organism>
<gene>
    <name evidence="2" type="ORF">Tci_833255</name>
</gene>
<comment type="caution">
    <text evidence="2">The sequence shown here is derived from an EMBL/GenBank/DDBJ whole genome shotgun (WGS) entry which is preliminary data.</text>
</comment>
<dbReference type="GO" id="GO:0005737">
    <property type="term" value="C:cytoplasm"/>
    <property type="evidence" value="ECO:0007669"/>
    <property type="project" value="TreeGrafter"/>
</dbReference>
<dbReference type="AlphaFoldDB" id="A0A699Q7J8"/>
<feature type="non-terminal residue" evidence="2">
    <location>
        <position position="102"/>
    </location>
</feature>
<name>A0A699Q7J8_TANCI</name>
<sequence>MYTDVGVYYAPCLVLRGEVFDGAEAVRLIESWLIKNHRFQKQYAVYELNEKNFWRMFDAGLYKEYRKKYGDVGTFMSLYYKCKKGSKIEKEVQETKQAQVDL</sequence>
<dbReference type="GO" id="GO:0016628">
    <property type="term" value="F:oxidoreductase activity, acting on the CH-CH group of donors, NAD or NADP as acceptor"/>
    <property type="evidence" value="ECO:0007669"/>
    <property type="project" value="TreeGrafter"/>
</dbReference>
<dbReference type="InterPro" id="IPR040165">
    <property type="entry name" value="Diminuto-like"/>
</dbReference>
<accession>A0A699Q7J8</accession>
<dbReference type="EMBL" id="BKCJ010988998">
    <property type="protein sequence ID" value="GFC61285.1"/>
    <property type="molecule type" value="Genomic_DNA"/>
</dbReference>
<evidence type="ECO:0000313" key="2">
    <source>
        <dbReference type="EMBL" id="GFC61285.1"/>
    </source>
</evidence>
<dbReference type="GO" id="GO:0008202">
    <property type="term" value="P:steroid metabolic process"/>
    <property type="evidence" value="ECO:0007669"/>
    <property type="project" value="TreeGrafter"/>
</dbReference>
<protein>
    <submittedName>
        <fullName evidence="2">Delta(24)-sterol reductase</fullName>
    </submittedName>
</protein>
<dbReference type="PANTHER" id="PTHR10801">
    <property type="entry name" value="24-DEHYDROCHOLESTEROL REDUCTASE"/>
    <property type="match status" value="1"/>
</dbReference>